<dbReference type="SUPFAM" id="SSF53187">
    <property type="entry name" value="Zn-dependent exopeptidases"/>
    <property type="match status" value="1"/>
</dbReference>
<dbReference type="PROSITE" id="PS00759">
    <property type="entry name" value="ARGE_DAPE_CPG2_2"/>
    <property type="match status" value="1"/>
</dbReference>
<dbReference type="Pfam" id="PF01546">
    <property type="entry name" value="Peptidase_M20"/>
    <property type="match status" value="1"/>
</dbReference>
<accession>A0A3A3FM46</accession>
<dbReference type="InterPro" id="IPR002933">
    <property type="entry name" value="Peptidase_M20"/>
</dbReference>
<feature type="active site" evidence="5">
    <location>
        <position position="103"/>
    </location>
</feature>
<dbReference type="Gene3D" id="3.30.70.360">
    <property type="match status" value="1"/>
</dbReference>
<reference evidence="8" key="1">
    <citation type="submission" date="2018-09" db="EMBL/GenBank/DDBJ databases">
        <authorList>
            <person name="Zhu H."/>
        </authorList>
    </citation>
    <scope>NUCLEOTIDE SEQUENCE [LARGE SCALE GENOMIC DNA]</scope>
    <source>
        <strain evidence="8">K1R23-30</strain>
    </source>
</reference>
<feature type="domain" description="Peptidase M20 dimerisation" evidence="6">
    <location>
        <begin position="203"/>
        <end position="300"/>
    </location>
</feature>
<dbReference type="Pfam" id="PF07687">
    <property type="entry name" value="M20_dimer"/>
    <property type="match status" value="1"/>
</dbReference>
<dbReference type="Gene3D" id="3.40.630.10">
    <property type="entry name" value="Zn peptidases"/>
    <property type="match status" value="1"/>
</dbReference>
<dbReference type="GO" id="GO:0046872">
    <property type="term" value="F:metal ion binding"/>
    <property type="evidence" value="ECO:0007669"/>
    <property type="project" value="UniProtKB-KW"/>
</dbReference>
<dbReference type="PIRSF" id="PIRSF037238">
    <property type="entry name" value="Carboxypeptidase_G2"/>
    <property type="match status" value="1"/>
</dbReference>
<name>A0A3A3FM46_9BURK</name>
<evidence type="ECO:0000313" key="8">
    <source>
        <dbReference type="Proteomes" id="UP000265955"/>
    </source>
</evidence>
<proteinExistence type="predicted"/>
<dbReference type="PROSITE" id="PS00758">
    <property type="entry name" value="ARGE_DAPE_CPG2_1"/>
    <property type="match status" value="1"/>
</dbReference>
<dbReference type="PANTHER" id="PTHR43808:SF10">
    <property type="entry name" value="BLL3749 PROTEIN"/>
    <property type="match status" value="1"/>
</dbReference>
<dbReference type="PANTHER" id="PTHR43808">
    <property type="entry name" value="ACETYLORNITHINE DEACETYLASE"/>
    <property type="match status" value="1"/>
</dbReference>
<keyword evidence="4" id="KW-0862">Zinc</keyword>
<sequence>MPLLLSHAVPGRSQAAGADTRLLEAAEREQAAVIASLKDMVHIESPSMDARGLARMADYTEKRLRELGAAVERRKGTQGPAEIVIGRFSGTGSKRIMLLAHLDTVYPVGTLQSQPYRIEANRIYGPGIADDKGGVALILHALKILKEMGWRDHAGLTVVFNADEETGSLGSGELIAAMAAEHDYVFSCEPAPDQPDGVLLSASGTGTVVMQVQGRASHAGAMPEKGRNALVELAHQILQTEDVAASVPGTQLNWTIARAGLVRNQIPERAYVTGDLRLMNPDGFDHIESALKERVRNRHIPDTETSIAIERGRPPFVATPAGHELARKAQAIYAEIDRPLMLIPGTGGATDAGFAARSGKAVVLESFGLAGFGYHARDEYIAVDSIVPRLYLMTRILREVAKP</sequence>
<dbReference type="EMBL" id="QYUO01000002">
    <property type="protein sequence ID" value="RJF96264.1"/>
    <property type="molecule type" value="Genomic_DNA"/>
</dbReference>
<dbReference type="InterPro" id="IPR017150">
    <property type="entry name" value="Pept_M20_glutamate_carboxypep"/>
</dbReference>
<evidence type="ECO:0000256" key="1">
    <source>
        <dbReference type="ARBA" id="ARBA00001947"/>
    </source>
</evidence>
<evidence type="ECO:0000259" key="6">
    <source>
        <dbReference type="Pfam" id="PF07687"/>
    </source>
</evidence>
<keyword evidence="2" id="KW-0479">Metal-binding</keyword>
<organism evidence="7 8">
    <name type="scientific">Noviherbaspirillum saxi</name>
    <dbReference type="NCBI Taxonomy" id="2320863"/>
    <lineage>
        <taxon>Bacteria</taxon>
        <taxon>Pseudomonadati</taxon>
        <taxon>Pseudomonadota</taxon>
        <taxon>Betaproteobacteria</taxon>
        <taxon>Burkholderiales</taxon>
        <taxon>Oxalobacteraceae</taxon>
        <taxon>Noviherbaspirillum</taxon>
    </lineage>
</organism>
<comment type="caution">
    <text evidence="7">The sequence shown here is derived from an EMBL/GenBank/DDBJ whole genome shotgun (WGS) entry which is preliminary data.</text>
</comment>
<dbReference type="NCBIfam" id="NF004788">
    <property type="entry name" value="PRK06133.1"/>
    <property type="match status" value="1"/>
</dbReference>
<dbReference type="AlphaFoldDB" id="A0A3A3FM46"/>
<evidence type="ECO:0000256" key="5">
    <source>
        <dbReference type="PIRSR" id="PIRSR037238-1"/>
    </source>
</evidence>
<dbReference type="InterPro" id="IPR001261">
    <property type="entry name" value="ArgE/DapE_CS"/>
</dbReference>
<dbReference type="GO" id="GO:0016787">
    <property type="term" value="F:hydrolase activity"/>
    <property type="evidence" value="ECO:0007669"/>
    <property type="project" value="UniProtKB-KW"/>
</dbReference>
<dbReference type="InterPro" id="IPR011650">
    <property type="entry name" value="Peptidase_M20_dimer"/>
</dbReference>
<dbReference type="SUPFAM" id="SSF55031">
    <property type="entry name" value="Bacterial exopeptidase dimerisation domain"/>
    <property type="match status" value="1"/>
</dbReference>
<comment type="cofactor">
    <cofactor evidence="1">
        <name>Zn(2+)</name>
        <dbReference type="ChEBI" id="CHEBI:29105"/>
    </cofactor>
</comment>
<dbReference type="RefSeq" id="WP_119771411.1">
    <property type="nucleotide sequence ID" value="NZ_QYUO01000002.1"/>
</dbReference>
<evidence type="ECO:0000256" key="3">
    <source>
        <dbReference type="ARBA" id="ARBA00022801"/>
    </source>
</evidence>
<keyword evidence="3 7" id="KW-0378">Hydrolase</keyword>
<evidence type="ECO:0000313" key="7">
    <source>
        <dbReference type="EMBL" id="RJF96264.1"/>
    </source>
</evidence>
<dbReference type="CDD" id="cd03885">
    <property type="entry name" value="M20_CPDG2"/>
    <property type="match status" value="1"/>
</dbReference>
<gene>
    <name evidence="7" type="ORF">D3871_17430</name>
</gene>
<evidence type="ECO:0000256" key="2">
    <source>
        <dbReference type="ARBA" id="ARBA00022723"/>
    </source>
</evidence>
<dbReference type="InterPro" id="IPR050072">
    <property type="entry name" value="Peptidase_M20A"/>
</dbReference>
<dbReference type="InterPro" id="IPR036264">
    <property type="entry name" value="Bact_exopeptidase_dim_dom"/>
</dbReference>
<feature type="active site" description="Proton acceptor" evidence="5">
    <location>
        <position position="164"/>
    </location>
</feature>
<evidence type="ECO:0000256" key="4">
    <source>
        <dbReference type="ARBA" id="ARBA00022833"/>
    </source>
</evidence>
<keyword evidence="8" id="KW-1185">Reference proteome</keyword>
<dbReference type="OrthoDB" id="9776600at2"/>
<protein>
    <submittedName>
        <fullName evidence="7">M20/M25/M40 family metallo-hydrolase</fullName>
    </submittedName>
</protein>
<dbReference type="Proteomes" id="UP000265955">
    <property type="component" value="Unassembled WGS sequence"/>
</dbReference>